<dbReference type="AlphaFoldDB" id="A0AAV4SF24"/>
<dbReference type="Pfam" id="PF25822">
    <property type="entry name" value="UBL_USP40"/>
    <property type="match status" value="1"/>
</dbReference>
<dbReference type="InterPro" id="IPR057763">
    <property type="entry name" value="UBL_USP40"/>
</dbReference>
<dbReference type="EMBL" id="BPLR01009394">
    <property type="protein sequence ID" value="GIY31584.1"/>
    <property type="molecule type" value="Genomic_DNA"/>
</dbReference>
<evidence type="ECO:0000313" key="3">
    <source>
        <dbReference type="Proteomes" id="UP001054945"/>
    </source>
</evidence>
<keyword evidence="2" id="KW-0378">Hydrolase</keyword>
<dbReference type="Proteomes" id="UP001054945">
    <property type="component" value="Unassembled WGS sequence"/>
</dbReference>
<evidence type="ECO:0000313" key="2">
    <source>
        <dbReference type="EMBL" id="GIY31584.1"/>
    </source>
</evidence>
<comment type="caution">
    <text evidence="2">The sequence shown here is derived from an EMBL/GenBank/DDBJ whole genome shotgun (WGS) entry which is preliminary data.</text>
</comment>
<dbReference type="GO" id="GO:0016787">
    <property type="term" value="F:hydrolase activity"/>
    <property type="evidence" value="ECO:0007669"/>
    <property type="project" value="UniProtKB-KW"/>
</dbReference>
<protein>
    <submittedName>
        <fullName evidence="2">Ubiquitin carboxyl-terminal hydrolase 40</fullName>
    </submittedName>
</protein>
<accession>A0AAV4SF24</accession>
<proteinExistence type="predicted"/>
<gene>
    <name evidence="2" type="primary">USP40</name>
    <name evidence="2" type="ORF">CEXT_566311</name>
</gene>
<keyword evidence="3" id="KW-1185">Reference proteome</keyword>
<sequence length="172" mass="19150">MLSIAGLNGDAWHLRKTNWCGEPTEQLSLDGVTIDDENVKHGENLIIMEGRLPVKGYLTFSIWLFPTFENISNSKRGSMDDLSFGIESLIQSFGDTLNNDINKSIKLGDVEISNESTVADLKNYILTLPSLSGISLPSIRYLRLQGLDNGRPSRIIRGLSNTLKKLKMQSDH</sequence>
<evidence type="ECO:0000259" key="1">
    <source>
        <dbReference type="Pfam" id="PF25822"/>
    </source>
</evidence>
<name>A0AAV4SF24_CAEEX</name>
<feature type="domain" description="Ubiquitin carboxyl-terminal hydrolase 40 ubiquitin-like" evidence="1">
    <location>
        <begin position="1"/>
        <end position="53"/>
    </location>
</feature>
<reference evidence="2 3" key="1">
    <citation type="submission" date="2021-06" db="EMBL/GenBank/DDBJ databases">
        <title>Caerostris extrusa draft genome.</title>
        <authorList>
            <person name="Kono N."/>
            <person name="Arakawa K."/>
        </authorList>
    </citation>
    <scope>NUCLEOTIDE SEQUENCE [LARGE SCALE GENOMIC DNA]</scope>
</reference>
<organism evidence="2 3">
    <name type="scientific">Caerostris extrusa</name>
    <name type="common">Bark spider</name>
    <name type="synonym">Caerostris bankana</name>
    <dbReference type="NCBI Taxonomy" id="172846"/>
    <lineage>
        <taxon>Eukaryota</taxon>
        <taxon>Metazoa</taxon>
        <taxon>Ecdysozoa</taxon>
        <taxon>Arthropoda</taxon>
        <taxon>Chelicerata</taxon>
        <taxon>Arachnida</taxon>
        <taxon>Araneae</taxon>
        <taxon>Araneomorphae</taxon>
        <taxon>Entelegynae</taxon>
        <taxon>Araneoidea</taxon>
        <taxon>Araneidae</taxon>
        <taxon>Caerostris</taxon>
    </lineage>
</organism>